<dbReference type="PANTHER" id="PTHR23389">
    <property type="entry name" value="CHROMOSOME TRANSMISSION FIDELITY FACTOR 18"/>
    <property type="match status" value="1"/>
</dbReference>
<dbReference type="SUPFAM" id="SSF50249">
    <property type="entry name" value="Nucleic acid-binding proteins"/>
    <property type="match status" value="1"/>
</dbReference>
<dbReference type="SUPFAM" id="SSF47781">
    <property type="entry name" value="RuvA domain 2-like"/>
    <property type="match status" value="1"/>
</dbReference>
<dbReference type="InterPro" id="IPR012340">
    <property type="entry name" value="NA-bd_OB-fold"/>
</dbReference>
<evidence type="ECO:0000256" key="10">
    <source>
        <dbReference type="ARBA" id="ARBA00023027"/>
    </source>
</evidence>
<evidence type="ECO:0000256" key="4">
    <source>
        <dbReference type="ARBA" id="ARBA00022598"/>
    </source>
</evidence>
<dbReference type="InterPro" id="IPR036420">
    <property type="entry name" value="BRCT_dom_sf"/>
</dbReference>
<keyword evidence="4 14" id="KW-0436">Ligase</keyword>
<dbReference type="InterPro" id="IPR013840">
    <property type="entry name" value="DNAligase_N"/>
</dbReference>
<dbReference type="Pfam" id="PF03120">
    <property type="entry name" value="OB_DNA_ligase"/>
    <property type="match status" value="1"/>
</dbReference>
<dbReference type="GO" id="GO:0006260">
    <property type="term" value="P:DNA replication"/>
    <property type="evidence" value="ECO:0007669"/>
    <property type="project" value="UniProtKB-KW"/>
</dbReference>
<dbReference type="RefSeq" id="WP_079689451.1">
    <property type="nucleotide sequence ID" value="NZ_FUZU01000004.1"/>
</dbReference>
<evidence type="ECO:0000256" key="3">
    <source>
        <dbReference type="ARBA" id="ARBA00013308"/>
    </source>
</evidence>
<dbReference type="FunFam" id="1.10.150.20:FF:000007">
    <property type="entry name" value="DNA ligase"/>
    <property type="match status" value="1"/>
</dbReference>
<dbReference type="SUPFAM" id="SSF56091">
    <property type="entry name" value="DNA ligase/mRNA capping enzyme, catalytic domain"/>
    <property type="match status" value="1"/>
</dbReference>
<evidence type="ECO:0000259" key="16">
    <source>
        <dbReference type="PROSITE" id="PS50172"/>
    </source>
</evidence>
<name>A0A1T5MCL7_9BACT</name>
<dbReference type="Gene3D" id="6.20.10.30">
    <property type="match status" value="1"/>
</dbReference>
<feature type="binding site" evidence="14">
    <location>
        <position position="174"/>
    </location>
    <ligand>
        <name>NAD(+)</name>
        <dbReference type="ChEBI" id="CHEBI:57540"/>
    </ligand>
</feature>
<dbReference type="InterPro" id="IPR018239">
    <property type="entry name" value="DNA_ligase_AS"/>
</dbReference>
<dbReference type="STRING" id="688867.SAMN05660236_4928"/>
<comment type="cofactor">
    <cofactor evidence="14">
        <name>Mg(2+)</name>
        <dbReference type="ChEBI" id="CHEBI:18420"/>
    </cofactor>
    <cofactor evidence="14">
        <name>Mn(2+)</name>
        <dbReference type="ChEBI" id="CHEBI:29035"/>
    </cofactor>
</comment>
<dbReference type="Gene3D" id="2.40.50.140">
    <property type="entry name" value="Nucleic acid-binding proteins"/>
    <property type="match status" value="1"/>
</dbReference>
<dbReference type="Gene3D" id="3.40.50.10190">
    <property type="entry name" value="BRCT domain"/>
    <property type="match status" value="1"/>
</dbReference>
<feature type="active site" description="N6-AMP-lysine intermediate" evidence="14">
    <location>
        <position position="116"/>
    </location>
</feature>
<evidence type="ECO:0000256" key="8">
    <source>
        <dbReference type="ARBA" id="ARBA00022833"/>
    </source>
</evidence>
<dbReference type="CDD" id="cd17748">
    <property type="entry name" value="BRCT_DNA_ligase_like"/>
    <property type="match status" value="1"/>
</dbReference>
<dbReference type="SMART" id="SM00292">
    <property type="entry name" value="BRCT"/>
    <property type="match status" value="1"/>
</dbReference>
<dbReference type="InterPro" id="IPR004150">
    <property type="entry name" value="NAD_DNA_ligase_OB"/>
</dbReference>
<evidence type="ECO:0000256" key="6">
    <source>
        <dbReference type="ARBA" id="ARBA00022723"/>
    </source>
</evidence>
<dbReference type="Gene3D" id="1.10.287.610">
    <property type="entry name" value="Helix hairpin bin"/>
    <property type="match status" value="1"/>
</dbReference>
<dbReference type="InterPro" id="IPR041663">
    <property type="entry name" value="DisA/LigA_HHH"/>
</dbReference>
<sequence length="672" mass="75765">MTSAQALTEIQHLTDTINYHNDLYYQKNKTEISDQEFDLLLKKLEHLEKEFPELKQADSPTQRVGGSITKEFANVYHKYPMLSLGNTYSQEELEDWDARVAKGLEGDAYEYFCELKFDGVSMSLTYENGILVRGVTRGDGVRGDDVTNNIRTIRSIPLKVKSKDVPASFEVRGEVFLPKDVFIQLNKEREDIGEERYANARNTASGTVKMQDSTEVAKRKLDCFVYSLLGEDIAETHEESIKKLEAWGFNVSQTYKKCKNIQEVLKYINDWDTQRQTLPLETDGVVIKVNSLEQQQHLGFTAKSPRWAIAYKYKAQSISTRLNGVTYQVGRTGAVTPVAELEPVFLAGTTVKRASLHNANQIAQLDLRIGDYVFVEKGGEIIPKVTGVELEKREPGLIPIKYITQCPVCGTALIRTEGEAAFYCPNINGCAPQIRGRIEHFIQRKAMDIDSLGEQTIKQLYELDLVKSPADLYILKREDALRLEGFKDKSAKNLLSGIEKSKSTPFESVLYAIGIRYVGKTVAEKLARYFKSIDKIAQASVEDLLKAPEVGEKIAQSVYQFFQNPENKKEIARLKEAGLQFESTAKEPEKLSDVLDNKSFVISGVFEHYERDQLQEIIIQNGGRVVSSVSGKLDYLLAGDNMGPSKREKAEKLGVKIITEKDFERLLTGHTL</sequence>
<feature type="binding site" evidence="14">
    <location>
        <position position="312"/>
    </location>
    <ligand>
        <name>NAD(+)</name>
        <dbReference type="ChEBI" id="CHEBI:57540"/>
    </ligand>
</feature>
<keyword evidence="11 14" id="KW-0234">DNA repair</keyword>
<dbReference type="OrthoDB" id="9759736at2"/>
<keyword evidence="7 14" id="KW-0227">DNA damage</keyword>
<dbReference type="SUPFAM" id="SSF52113">
    <property type="entry name" value="BRCT domain"/>
    <property type="match status" value="1"/>
</dbReference>
<dbReference type="EC" id="6.5.1.2" evidence="2 14"/>
<dbReference type="InterPro" id="IPR010994">
    <property type="entry name" value="RuvA_2-like"/>
</dbReference>
<dbReference type="FunFam" id="3.30.470.30:FF:000001">
    <property type="entry name" value="DNA ligase"/>
    <property type="match status" value="1"/>
</dbReference>
<dbReference type="FunFam" id="1.10.150.20:FF:000006">
    <property type="entry name" value="DNA ligase"/>
    <property type="match status" value="1"/>
</dbReference>
<keyword evidence="6 14" id="KW-0479">Metal-binding</keyword>
<gene>
    <name evidence="14" type="primary">ligA</name>
    <name evidence="17" type="ORF">SAMN05660236_4928</name>
</gene>
<feature type="binding site" evidence="14">
    <location>
        <begin position="83"/>
        <end position="84"/>
    </location>
    <ligand>
        <name>NAD(+)</name>
        <dbReference type="ChEBI" id="CHEBI:57540"/>
    </ligand>
</feature>
<dbReference type="InterPro" id="IPR001679">
    <property type="entry name" value="DNA_ligase"/>
</dbReference>
<dbReference type="CDD" id="cd00114">
    <property type="entry name" value="LIGANc"/>
    <property type="match status" value="1"/>
</dbReference>
<dbReference type="PROSITE" id="PS50172">
    <property type="entry name" value="BRCT"/>
    <property type="match status" value="1"/>
</dbReference>
<dbReference type="GO" id="GO:0046872">
    <property type="term" value="F:metal ion binding"/>
    <property type="evidence" value="ECO:0007669"/>
    <property type="project" value="UniProtKB-KW"/>
</dbReference>
<dbReference type="InterPro" id="IPR013839">
    <property type="entry name" value="DNAligase_adenylation"/>
</dbReference>
<feature type="binding site" evidence="14">
    <location>
        <position position="114"/>
    </location>
    <ligand>
        <name>NAD(+)</name>
        <dbReference type="ChEBI" id="CHEBI:57540"/>
    </ligand>
</feature>
<evidence type="ECO:0000313" key="17">
    <source>
        <dbReference type="EMBL" id="SKC85609.1"/>
    </source>
</evidence>
<dbReference type="SMART" id="SM00278">
    <property type="entry name" value="HhH1"/>
    <property type="match status" value="4"/>
</dbReference>
<feature type="binding site" evidence="14">
    <location>
        <position position="409"/>
    </location>
    <ligand>
        <name>Zn(2+)</name>
        <dbReference type="ChEBI" id="CHEBI:29105"/>
    </ligand>
</feature>
<dbReference type="Pfam" id="PF01653">
    <property type="entry name" value="DNA_ligase_aden"/>
    <property type="match status" value="1"/>
</dbReference>
<evidence type="ECO:0000256" key="15">
    <source>
        <dbReference type="RuleBase" id="RU000618"/>
    </source>
</evidence>
<dbReference type="Gene3D" id="3.30.470.30">
    <property type="entry name" value="DNA ligase/mRNA capping enzyme"/>
    <property type="match status" value="1"/>
</dbReference>
<feature type="domain" description="BRCT" evidence="16">
    <location>
        <begin position="590"/>
        <end position="672"/>
    </location>
</feature>
<dbReference type="GO" id="GO:0003911">
    <property type="term" value="F:DNA ligase (NAD+) activity"/>
    <property type="evidence" value="ECO:0007669"/>
    <property type="project" value="UniProtKB-UniRule"/>
</dbReference>
<feature type="binding site" evidence="14">
    <location>
        <position position="137"/>
    </location>
    <ligand>
        <name>NAD(+)</name>
        <dbReference type="ChEBI" id="CHEBI:57540"/>
    </ligand>
</feature>
<dbReference type="Pfam" id="PF12826">
    <property type="entry name" value="HHH_2"/>
    <property type="match status" value="1"/>
</dbReference>
<evidence type="ECO:0000256" key="14">
    <source>
        <dbReference type="HAMAP-Rule" id="MF_01588"/>
    </source>
</evidence>
<dbReference type="InterPro" id="IPR003583">
    <property type="entry name" value="Hlx-hairpin-Hlx_DNA-bd_motif"/>
</dbReference>
<evidence type="ECO:0000256" key="5">
    <source>
        <dbReference type="ARBA" id="ARBA00022705"/>
    </source>
</evidence>
<keyword evidence="10 14" id="KW-0520">NAD</keyword>
<keyword evidence="8 14" id="KW-0862">Zinc</keyword>
<comment type="catalytic activity">
    <reaction evidence="12 14 15">
        <text>NAD(+) + (deoxyribonucleotide)n-3'-hydroxyl + 5'-phospho-(deoxyribonucleotide)m = (deoxyribonucleotide)n+m + AMP + beta-nicotinamide D-nucleotide.</text>
        <dbReference type="EC" id="6.5.1.2"/>
    </reaction>
</comment>
<reference evidence="17 18" key="1">
    <citation type="submission" date="2017-02" db="EMBL/GenBank/DDBJ databases">
        <authorList>
            <person name="Peterson S.W."/>
        </authorList>
    </citation>
    <scope>NUCLEOTIDE SEQUENCE [LARGE SCALE GENOMIC DNA]</scope>
    <source>
        <strain evidence="17 18">DSM 25262</strain>
    </source>
</reference>
<keyword evidence="9 14" id="KW-0460">Magnesium</keyword>
<dbReference type="FunFam" id="2.40.50.140:FF:000012">
    <property type="entry name" value="DNA ligase"/>
    <property type="match status" value="1"/>
</dbReference>
<feature type="binding site" evidence="14">
    <location>
        <position position="424"/>
    </location>
    <ligand>
        <name>Zn(2+)</name>
        <dbReference type="ChEBI" id="CHEBI:29105"/>
    </ligand>
</feature>
<dbReference type="Proteomes" id="UP000190961">
    <property type="component" value="Unassembled WGS sequence"/>
</dbReference>
<dbReference type="InterPro" id="IPR033136">
    <property type="entry name" value="DNA_ligase_CS"/>
</dbReference>
<comment type="function">
    <text evidence="1 14">DNA ligase that catalyzes the formation of phosphodiester linkages between 5'-phosphoryl and 3'-hydroxyl groups in double-stranded DNA using NAD as a coenzyme and as the energy source for the reaction. It is essential for DNA replication and repair of damaged DNA.</text>
</comment>
<dbReference type="PIRSF" id="PIRSF001604">
    <property type="entry name" value="LigA"/>
    <property type="match status" value="1"/>
</dbReference>
<organism evidence="17 18">
    <name type="scientific">Ohtaekwangia koreensis</name>
    <dbReference type="NCBI Taxonomy" id="688867"/>
    <lineage>
        <taxon>Bacteria</taxon>
        <taxon>Pseudomonadati</taxon>
        <taxon>Bacteroidota</taxon>
        <taxon>Cytophagia</taxon>
        <taxon>Cytophagales</taxon>
        <taxon>Fulvivirgaceae</taxon>
        <taxon>Ohtaekwangia</taxon>
    </lineage>
</organism>
<dbReference type="InterPro" id="IPR001357">
    <property type="entry name" value="BRCT_dom"/>
</dbReference>
<dbReference type="AlphaFoldDB" id="A0A1T5MCL7"/>
<evidence type="ECO:0000256" key="13">
    <source>
        <dbReference type="ARBA" id="ARBA00060881"/>
    </source>
</evidence>
<comment type="similarity">
    <text evidence="13 14">Belongs to the NAD-dependent DNA ligase family. LigA subfamily.</text>
</comment>
<evidence type="ECO:0000256" key="1">
    <source>
        <dbReference type="ARBA" id="ARBA00004067"/>
    </source>
</evidence>
<keyword evidence="5 14" id="KW-0235">DNA replication</keyword>
<evidence type="ECO:0000256" key="7">
    <source>
        <dbReference type="ARBA" id="ARBA00022763"/>
    </source>
</evidence>
<dbReference type="Gene3D" id="1.10.150.20">
    <property type="entry name" value="5' to 3' exonuclease, C-terminal subdomain"/>
    <property type="match status" value="2"/>
</dbReference>
<dbReference type="Pfam" id="PF03119">
    <property type="entry name" value="DNA_ligase_ZBD"/>
    <property type="match status" value="1"/>
</dbReference>
<evidence type="ECO:0000256" key="12">
    <source>
        <dbReference type="ARBA" id="ARBA00034005"/>
    </source>
</evidence>
<keyword evidence="14" id="KW-0464">Manganese</keyword>
<feature type="binding site" evidence="14">
    <location>
        <begin position="34"/>
        <end position="38"/>
    </location>
    <ligand>
        <name>NAD(+)</name>
        <dbReference type="ChEBI" id="CHEBI:57540"/>
    </ligand>
</feature>
<protein>
    <recommendedName>
        <fullName evidence="3 14">DNA ligase</fullName>
        <ecNumber evidence="2 14">6.5.1.2</ecNumber>
    </recommendedName>
    <alternativeName>
        <fullName evidence="14">Polydeoxyribonucleotide synthase [NAD(+)]</fullName>
    </alternativeName>
</protein>
<dbReference type="GO" id="GO:0006281">
    <property type="term" value="P:DNA repair"/>
    <property type="evidence" value="ECO:0007669"/>
    <property type="project" value="UniProtKB-KW"/>
</dbReference>
<evidence type="ECO:0000256" key="2">
    <source>
        <dbReference type="ARBA" id="ARBA00012722"/>
    </source>
</evidence>
<dbReference type="InterPro" id="IPR004149">
    <property type="entry name" value="Znf_DNAligase_C4"/>
</dbReference>
<dbReference type="PROSITE" id="PS01055">
    <property type="entry name" value="DNA_LIGASE_N1"/>
    <property type="match status" value="1"/>
</dbReference>
<feature type="binding site" evidence="14">
    <location>
        <position position="406"/>
    </location>
    <ligand>
        <name>Zn(2+)</name>
        <dbReference type="ChEBI" id="CHEBI:29105"/>
    </ligand>
</feature>
<accession>A0A1T5MCL7</accession>
<feature type="binding site" evidence="14">
    <location>
        <position position="430"/>
    </location>
    <ligand>
        <name>Zn(2+)</name>
        <dbReference type="ChEBI" id="CHEBI:29105"/>
    </ligand>
</feature>
<dbReference type="Pfam" id="PF00533">
    <property type="entry name" value="BRCT"/>
    <property type="match status" value="1"/>
</dbReference>
<dbReference type="GO" id="GO:0003677">
    <property type="term" value="F:DNA binding"/>
    <property type="evidence" value="ECO:0007669"/>
    <property type="project" value="InterPro"/>
</dbReference>
<dbReference type="PROSITE" id="PS01056">
    <property type="entry name" value="DNA_LIGASE_N2"/>
    <property type="match status" value="1"/>
</dbReference>
<evidence type="ECO:0000256" key="9">
    <source>
        <dbReference type="ARBA" id="ARBA00022842"/>
    </source>
</evidence>
<dbReference type="NCBIfam" id="NF005932">
    <property type="entry name" value="PRK07956.1"/>
    <property type="match status" value="1"/>
</dbReference>
<dbReference type="PANTHER" id="PTHR23389:SF9">
    <property type="entry name" value="DNA LIGASE"/>
    <property type="match status" value="1"/>
</dbReference>
<dbReference type="SMART" id="SM00532">
    <property type="entry name" value="LIGANc"/>
    <property type="match status" value="1"/>
</dbReference>
<dbReference type="NCBIfam" id="TIGR00575">
    <property type="entry name" value="dnlj"/>
    <property type="match status" value="1"/>
</dbReference>
<dbReference type="EMBL" id="FUZU01000004">
    <property type="protein sequence ID" value="SKC85609.1"/>
    <property type="molecule type" value="Genomic_DNA"/>
</dbReference>
<dbReference type="HAMAP" id="MF_01588">
    <property type="entry name" value="DNA_ligase_A"/>
    <property type="match status" value="1"/>
</dbReference>
<proteinExistence type="inferred from homology"/>
<keyword evidence="18" id="KW-1185">Reference proteome</keyword>
<feature type="binding site" evidence="14">
    <location>
        <position position="288"/>
    </location>
    <ligand>
        <name>NAD(+)</name>
        <dbReference type="ChEBI" id="CHEBI:57540"/>
    </ligand>
</feature>
<evidence type="ECO:0000256" key="11">
    <source>
        <dbReference type="ARBA" id="ARBA00023204"/>
    </source>
</evidence>
<dbReference type="GO" id="GO:0005829">
    <property type="term" value="C:cytosol"/>
    <property type="evidence" value="ECO:0007669"/>
    <property type="project" value="TreeGrafter"/>
</dbReference>
<evidence type="ECO:0000313" key="18">
    <source>
        <dbReference type="Proteomes" id="UP000190961"/>
    </source>
</evidence>